<reference evidence="1 2" key="1">
    <citation type="journal article" date="2021" name="Front. Genet.">
        <title>Chromosome-Level Genome Assembly Reveals Significant Gene Expansion in the Toll and IMD Signaling Pathways of Dendrolimus kikuchii.</title>
        <authorList>
            <person name="Zhou J."/>
            <person name="Wu P."/>
            <person name="Xiong Z."/>
            <person name="Liu N."/>
            <person name="Zhao N."/>
            <person name="Ji M."/>
            <person name="Qiu Y."/>
            <person name="Yang B."/>
        </authorList>
    </citation>
    <scope>NUCLEOTIDE SEQUENCE [LARGE SCALE GENOMIC DNA]</scope>
    <source>
        <strain evidence="1">Ann1</strain>
    </source>
</reference>
<evidence type="ECO:0000313" key="1">
    <source>
        <dbReference type="EMBL" id="KAJ0180063.1"/>
    </source>
</evidence>
<dbReference type="Proteomes" id="UP000824533">
    <property type="component" value="Linkage Group LG07"/>
</dbReference>
<sequence length="822" mass="91368">MYKFILLIVVVLGNILVIHTEKPKCGENEVLVDRPRDCRSDYCPKCADEDQTCTGPEKSTPECKCRLNYRRADNGTCIPTRECPPFDCSGKAHEEYDPCPPMCPNGSCAQARLDGRCPLGRIGIINICRPQCRCIKNYFRNDKGNCVHYYQCQPIECGPNEVLDNCTNVCSSGYCKKTADEGRDCISAPVCGKPACKCRFNYSRAENGTCIPTEQCPPFYCNPKLNEKYNSCPPFCPDGTCDQATPDGRCPLPGRIGIVVECNPRCTCFDGYYRNKAGKCVPYSQCPGKCPKNEVYSECMEKSGSQSCSPPDEGSCDIDESSCTEGCVCKDGYLRADNKTCVPKDKCNETIECGPNEQLVNCTNPCMSDKCPKRANEGKDCNSAPVCGQPACKCRFNYRRAENGTCIPTKQCRPFYCNPKLNEKYDPCPPLCPNGNCDQARPDGKCPLPGRIGIVLECNPRCSCFDGYYRNKDGKCVPYSQCPGVCPENEVYSNCTQTVCNQSCSGAGRIFHCPLVKTENCKTGCLCKKGYYRLENGTCVSQDQCPTTKSCPENEVYSNCTQVVCNQNCSAAGRSFNCPLVKEEDCKKGCLCKKDYYRQEDGTCVPQDQCKNSTPPLTCSKNEVVRCVKECPPEKTCRTQDIQVRCRDDQKPCQEKCVCKKNHYRNSIGECISKKECDKCTGDHEFYSCGSACDNECDKIATQNRTNCPIRNIKCNEQCYCDDGWARDDKGKCIPVEQCPKTEKCGPNEEYKCGQSCPPDTCMALVARFKCDSEEPCKGGCYCCSGYFRQDKGSPCIPICECNEMKNSPDCQSSDYNPKQDD</sequence>
<gene>
    <name evidence="1" type="ORF">K1T71_004654</name>
</gene>
<keyword evidence="2" id="KW-1185">Reference proteome</keyword>
<comment type="caution">
    <text evidence="1">The sequence shown here is derived from an EMBL/GenBank/DDBJ whole genome shotgun (WGS) entry which is preliminary data.</text>
</comment>
<evidence type="ECO:0000313" key="2">
    <source>
        <dbReference type="Proteomes" id="UP000824533"/>
    </source>
</evidence>
<dbReference type="EMBL" id="CM034393">
    <property type="protein sequence ID" value="KAJ0180063.1"/>
    <property type="molecule type" value="Genomic_DNA"/>
</dbReference>
<organism evidence="1 2">
    <name type="scientific">Dendrolimus kikuchii</name>
    <dbReference type="NCBI Taxonomy" id="765133"/>
    <lineage>
        <taxon>Eukaryota</taxon>
        <taxon>Metazoa</taxon>
        <taxon>Ecdysozoa</taxon>
        <taxon>Arthropoda</taxon>
        <taxon>Hexapoda</taxon>
        <taxon>Insecta</taxon>
        <taxon>Pterygota</taxon>
        <taxon>Neoptera</taxon>
        <taxon>Endopterygota</taxon>
        <taxon>Lepidoptera</taxon>
        <taxon>Glossata</taxon>
        <taxon>Ditrysia</taxon>
        <taxon>Bombycoidea</taxon>
        <taxon>Lasiocampidae</taxon>
        <taxon>Dendrolimus</taxon>
    </lineage>
</organism>
<protein>
    <submittedName>
        <fullName evidence="1">Uncharacterized protein</fullName>
    </submittedName>
</protein>
<proteinExistence type="predicted"/>
<name>A0ACC1D817_9NEOP</name>
<accession>A0ACC1D817</accession>